<dbReference type="KEGG" id="mrr:Moror_3506"/>
<dbReference type="AlphaFoldDB" id="V2WPH1"/>
<sequence length="423" mass="46819">MTSSTGCGECSSRLGVCHSLCPSTQFVDISALPHLLSSAQRDLAAFDTEIERISHILRKLVEGRTETQKYIDELQIRLSPVFRLPLELLQVIFTEASILGPCTDILSKNICPPPKFLGNGAGIAPFNIAGVCRHWRDIAFDMPRLWSSFSLSLDSKSVTSSETLHKLELHLKRSQNLPLALRIHGNYFIRVITYGNKDEIGPLTSVLASSALRWASLEIASPSIPEGWDSHVATFFDLLDSDTVGLPTSDLHTIHTLTVNEPPYLTSRKLQTCRALFANVTSLTISPRHKLHRVWCTGILYAMPLLEHLAIELIGVPDDVLAIGCLTLPKVKSLSVAVRFPRGNPHDALAVIFDGFTLPSLTSLSIECEHDLKPANQWPGPEAVDFLVRSGCNLRSLELKRIRMSEQESEEFSKVAKVSRSRV</sequence>
<reference evidence="1 2" key="1">
    <citation type="journal article" date="2014" name="BMC Genomics">
        <title>Genome and secretome analysis of the hemibiotrophic fungal pathogen, Moniliophthora roreri, which causes frosty pod rot disease of cacao: mechanisms of the biotrophic and necrotrophic phases.</title>
        <authorList>
            <person name="Meinhardt L.W."/>
            <person name="Costa G.G.L."/>
            <person name="Thomazella D.P.T."/>
            <person name="Teixeira P.J.P.L."/>
            <person name="Carazzolle M.F."/>
            <person name="Schuster S.C."/>
            <person name="Carlson J.E."/>
            <person name="Guiltinan M.J."/>
            <person name="Mieczkowski P."/>
            <person name="Farmer A."/>
            <person name="Ramaraj T."/>
            <person name="Crozier J."/>
            <person name="Davis R.E."/>
            <person name="Shao J."/>
            <person name="Melnick R.L."/>
            <person name="Pereira G.A.G."/>
            <person name="Bailey B.A."/>
        </authorList>
    </citation>
    <scope>NUCLEOTIDE SEQUENCE [LARGE SCALE GENOMIC DNA]</scope>
    <source>
        <strain evidence="1 2">MCA 2997</strain>
    </source>
</reference>
<proteinExistence type="predicted"/>
<dbReference type="OrthoDB" id="3033647at2759"/>
<name>V2WPH1_MONRO</name>
<organism evidence="1 2">
    <name type="scientific">Moniliophthora roreri (strain MCA 2997)</name>
    <name type="common">Cocoa frosty pod rot fungus</name>
    <name type="synonym">Crinipellis roreri</name>
    <dbReference type="NCBI Taxonomy" id="1381753"/>
    <lineage>
        <taxon>Eukaryota</taxon>
        <taxon>Fungi</taxon>
        <taxon>Dikarya</taxon>
        <taxon>Basidiomycota</taxon>
        <taxon>Agaricomycotina</taxon>
        <taxon>Agaricomycetes</taxon>
        <taxon>Agaricomycetidae</taxon>
        <taxon>Agaricales</taxon>
        <taxon>Marasmiineae</taxon>
        <taxon>Marasmiaceae</taxon>
        <taxon>Moniliophthora</taxon>
    </lineage>
</organism>
<comment type="caution">
    <text evidence="1">The sequence shown here is derived from an EMBL/GenBank/DDBJ whole genome shotgun (WGS) entry which is preliminary data.</text>
</comment>
<gene>
    <name evidence="1" type="ORF">Moror_3506</name>
</gene>
<keyword evidence="2" id="KW-1185">Reference proteome</keyword>
<dbReference type="EMBL" id="AWSO01002073">
    <property type="protein sequence ID" value="ESK82105.1"/>
    <property type="molecule type" value="Genomic_DNA"/>
</dbReference>
<dbReference type="HOGENOM" id="CLU_018544_12_0_1"/>
<protein>
    <submittedName>
        <fullName evidence="1">Uncharacterized protein</fullName>
    </submittedName>
</protein>
<evidence type="ECO:0000313" key="1">
    <source>
        <dbReference type="EMBL" id="ESK82105.1"/>
    </source>
</evidence>
<evidence type="ECO:0000313" key="2">
    <source>
        <dbReference type="Proteomes" id="UP000017559"/>
    </source>
</evidence>
<accession>V2WPH1</accession>
<dbReference type="Proteomes" id="UP000017559">
    <property type="component" value="Unassembled WGS sequence"/>
</dbReference>